<feature type="region of interest" description="Disordered" evidence="1">
    <location>
        <begin position="319"/>
        <end position="362"/>
    </location>
</feature>
<feature type="transmembrane region" description="Helical" evidence="2">
    <location>
        <begin position="190"/>
        <end position="217"/>
    </location>
</feature>
<evidence type="ECO:0000313" key="3">
    <source>
        <dbReference type="EMBL" id="KAJ7353829.1"/>
    </source>
</evidence>
<name>A0A9W9YKW1_9CNID</name>
<comment type="caution">
    <text evidence="3">The sequence shown here is derived from an EMBL/GenBank/DDBJ whole genome shotgun (WGS) entry which is preliminary data.</text>
</comment>
<organism evidence="3 4">
    <name type="scientific">Desmophyllum pertusum</name>
    <dbReference type="NCBI Taxonomy" id="174260"/>
    <lineage>
        <taxon>Eukaryota</taxon>
        <taxon>Metazoa</taxon>
        <taxon>Cnidaria</taxon>
        <taxon>Anthozoa</taxon>
        <taxon>Hexacorallia</taxon>
        <taxon>Scleractinia</taxon>
        <taxon>Caryophylliina</taxon>
        <taxon>Caryophylliidae</taxon>
        <taxon>Desmophyllum</taxon>
    </lineage>
</organism>
<reference evidence="3" key="1">
    <citation type="submission" date="2023-01" db="EMBL/GenBank/DDBJ databases">
        <title>Genome assembly of the deep-sea coral Lophelia pertusa.</title>
        <authorList>
            <person name="Herrera S."/>
            <person name="Cordes E."/>
        </authorList>
    </citation>
    <scope>NUCLEOTIDE SEQUENCE</scope>
    <source>
        <strain evidence="3">USNM1676648</strain>
        <tissue evidence="3">Polyp</tissue>
    </source>
</reference>
<keyword evidence="4" id="KW-1185">Reference proteome</keyword>
<proteinExistence type="predicted"/>
<feature type="compositionally biased region" description="Polar residues" evidence="1">
    <location>
        <begin position="319"/>
        <end position="332"/>
    </location>
</feature>
<keyword evidence="2" id="KW-0472">Membrane</keyword>
<evidence type="ECO:0000256" key="1">
    <source>
        <dbReference type="SAM" id="MobiDB-lite"/>
    </source>
</evidence>
<gene>
    <name evidence="3" type="ORF">OS493_032103</name>
</gene>
<sequence>MTNYGDRSPRSILGRTFGIIWTLTGLVIIGVVIGSIAASLTSVTVEHPITLYGTKVGAIHNSTEHRIGILKNARVNEEKKYRNLEEIRAALEDGEIDGALVDTYVAAEHKDELFNENIFVKEILDRPFGYGVVLSGAAANVEQRCRDYINMQITEIFHIIQNKTKTLDPAPAGEAVEQSTGLFDSQSNMFLTFMIFLCGIYGVAVLAGLSYQYLIFIPGKKKVESWKASVSELAYKDALVEELREFVRSFHSELSIRITSRIKKNKQTIKEIKTSVKCAKKQPKRSADYRRNVLTNPVYAGSAGENAFDLKRKSVGSESTKGILDQAQQWHSPNPAALNIAGKAGNSSSPGSNTRRRSDSQM</sequence>
<feature type="transmembrane region" description="Helical" evidence="2">
    <location>
        <begin position="12"/>
        <end position="38"/>
    </location>
</feature>
<evidence type="ECO:0000313" key="4">
    <source>
        <dbReference type="Proteomes" id="UP001163046"/>
    </source>
</evidence>
<dbReference type="OrthoDB" id="5981138at2759"/>
<dbReference type="Gene3D" id="1.10.287.70">
    <property type="match status" value="1"/>
</dbReference>
<dbReference type="SUPFAM" id="SSF53850">
    <property type="entry name" value="Periplasmic binding protein-like II"/>
    <property type="match status" value="1"/>
</dbReference>
<dbReference type="EMBL" id="MU827340">
    <property type="protein sequence ID" value="KAJ7353829.1"/>
    <property type="molecule type" value="Genomic_DNA"/>
</dbReference>
<dbReference type="Proteomes" id="UP001163046">
    <property type="component" value="Unassembled WGS sequence"/>
</dbReference>
<accession>A0A9W9YKW1</accession>
<keyword evidence="2" id="KW-0812">Transmembrane</keyword>
<dbReference type="SUPFAM" id="SSF81324">
    <property type="entry name" value="Voltage-gated potassium channels"/>
    <property type="match status" value="1"/>
</dbReference>
<dbReference type="AlphaFoldDB" id="A0A9W9YKW1"/>
<keyword evidence="2" id="KW-1133">Transmembrane helix</keyword>
<evidence type="ECO:0000256" key="2">
    <source>
        <dbReference type="SAM" id="Phobius"/>
    </source>
</evidence>
<protein>
    <submittedName>
        <fullName evidence="3">Uncharacterized protein</fullName>
    </submittedName>
</protein>